<organism evidence="2 3">
    <name type="scientific">Ensete ventricosum</name>
    <name type="common">Abyssinian banana</name>
    <name type="synonym">Musa ensete</name>
    <dbReference type="NCBI Taxonomy" id="4639"/>
    <lineage>
        <taxon>Eukaryota</taxon>
        <taxon>Viridiplantae</taxon>
        <taxon>Streptophyta</taxon>
        <taxon>Embryophyta</taxon>
        <taxon>Tracheophyta</taxon>
        <taxon>Spermatophyta</taxon>
        <taxon>Magnoliopsida</taxon>
        <taxon>Liliopsida</taxon>
        <taxon>Zingiberales</taxon>
        <taxon>Musaceae</taxon>
        <taxon>Ensete</taxon>
    </lineage>
</organism>
<protein>
    <submittedName>
        <fullName evidence="2">Uncharacterized protein</fullName>
    </submittedName>
</protein>
<evidence type="ECO:0000313" key="3">
    <source>
        <dbReference type="Proteomes" id="UP000287651"/>
    </source>
</evidence>
<dbReference type="AlphaFoldDB" id="A0A427B135"/>
<dbReference type="Proteomes" id="UP000287651">
    <property type="component" value="Unassembled WGS sequence"/>
</dbReference>
<sequence>MRTAVARGEGHATSASTSTQLPSDERASRHLHQHRHRCRAASLDNYVDTDADVERPSSLVVVLLIHNSHPRLLVVLLFARSASSVRKLLSRMCSGRSSPRWSTSPSASSASGKYVLGSPVRAATVRREHWIEQAAEGSGLPAIVAGGFSAVGAGCAGESDFPRSEVVAWYVLVDFSTFYQIEVLDGF</sequence>
<feature type="region of interest" description="Disordered" evidence="1">
    <location>
        <begin position="1"/>
        <end position="36"/>
    </location>
</feature>
<feature type="compositionally biased region" description="Polar residues" evidence="1">
    <location>
        <begin position="13"/>
        <end position="22"/>
    </location>
</feature>
<evidence type="ECO:0000313" key="2">
    <source>
        <dbReference type="EMBL" id="RRT82223.1"/>
    </source>
</evidence>
<dbReference type="EMBL" id="AMZH03000738">
    <property type="protein sequence ID" value="RRT82223.1"/>
    <property type="molecule type" value="Genomic_DNA"/>
</dbReference>
<proteinExistence type="predicted"/>
<gene>
    <name evidence="2" type="ORF">B296_00020496</name>
</gene>
<name>A0A427B135_ENSVE</name>
<reference evidence="2 3" key="1">
    <citation type="journal article" date="2014" name="Agronomy (Basel)">
        <title>A Draft Genome Sequence for Ensete ventricosum, the Drought-Tolerant Tree Against Hunger.</title>
        <authorList>
            <person name="Harrison J."/>
            <person name="Moore K.A."/>
            <person name="Paszkiewicz K."/>
            <person name="Jones T."/>
            <person name="Grant M."/>
            <person name="Ambacheew D."/>
            <person name="Muzemil S."/>
            <person name="Studholme D.J."/>
        </authorList>
    </citation>
    <scope>NUCLEOTIDE SEQUENCE [LARGE SCALE GENOMIC DNA]</scope>
</reference>
<comment type="caution">
    <text evidence="2">The sequence shown here is derived from an EMBL/GenBank/DDBJ whole genome shotgun (WGS) entry which is preliminary data.</text>
</comment>
<accession>A0A427B135</accession>
<evidence type="ECO:0000256" key="1">
    <source>
        <dbReference type="SAM" id="MobiDB-lite"/>
    </source>
</evidence>